<keyword evidence="2" id="KW-0328">Glycosyltransferase</keyword>
<dbReference type="Pfam" id="PF13692">
    <property type="entry name" value="Glyco_trans_1_4"/>
    <property type="match status" value="1"/>
</dbReference>
<dbReference type="Pfam" id="PF13439">
    <property type="entry name" value="Glyco_transf_4"/>
    <property type="match status" value="1"/>
</dbReference>
<dbReference type="RefSeq" id="WP_085852715.1">
    <property type="nucleotide sequence ID" value="NZ_FOPF01000001.1"/>
</dbReference>
<evidence type="ECO:0000313" key="2">
    <source>
        <dbReference type="EMBL" id="SLN20558.1"/>
    </source>
</evidence>
<dbReference type="PANTHER" id="PTHR45947">
    <property type="entry name" value="SULFOQUINOVOSYL TRANSFERASE SQD2"/>
    <property type="match status" value="1"/>
</dbReference>
<sequence length="382" mass="39792">MRIAYVCTDPGIPIFGTKGASIHVQEMLRAFLALGADVTLISPRIEGEPPKDLAGIAQCHLTPVAKGDPETRARASLALNAEVEALLGKSAADLVYERHALYAHAGMEAARALGVPGILEVNAPLIEEQARHRTLVLPDAAERSARRSMAAARTICAVSPAVAEHCRTLGAQSVEVVPNAISPARFPLRPSADGPFTLGFVGSLKPWHDVGTAIEALAILRKGPVPDARMLIVGDGPERACLANQAQRLGVDRAVEFVGAVPHAAIPAFLERMHVGVAPYAASANFYFSPLKLYEYMAAGIAVVASRVGHLPDVVSDGVTGVLVPPGDAPALAAALADLAASPEDRIALGAAARADVMAHRTWDGVAAHVLRLAGLSDRVAA</sequence>
<proteinExistence type="predicted"/>
<reference evidence="2 3" key="1">
    <citation type="submission" date="2017-03" db="EMBL/GenBank/DDBJ databases">
        <authorList>
            <person name="Afonso C.L."/>
            <person name="Miller P.J."/>
            <person name="Scott M.A."/>
            <person name="Spackman E."/>
            <person name="Goraichik I."/>
            <person name="Dimitrov K.M."/>
            <person name="Suarez D.L."/>
            <person name="Swayne D.E."/>
        </authorList>
    </citation>
    <scope>NUCLEOTIDE SEQUENCE [LARGE SCALE GENOMIC DNA]</scope>
    <source>
        <strain evidence="2 3">CECT 7066</strain>
    </source>
</reference>
<evidence type="ECO:0000313" key="3">
    <source>
        <dbReference type="Proteomes" id="UP000193870"/>
    </source>
</evidence>
<dbReference type="STRING" id="315423.SAMN04488020_101709"/>
<evidence type="ECO:0000259" key="1">
    <source>
        <dbReference type="Pfam" id="PF13439"/>
    </source>
</evidence>
<gene>
    <name evidence="2" type="ORF">PAM7066_00711</name>
</gene>
<name>A0A1Y5RLY0_9RHOB</name>
<protein>
    <submittedName>
        <fullName evidence="2">Glycogen synthase</fullName>
        <ecNumber evidence="2">2.4.1.11</ecNumber>
    </submittedName>
</protein>
<dbReference type="EMBL" id="FWFV01000001">
    <property type="protein sequence ID" value="SLN20558.1"/>
    <property type="molecule type" value="Genomic_DNA"/>
</dbReference>
<feature type="domain" description="Glycosyltransferase subfamily 4-like N-terminal" evidence="1">
    <location>
        <begin position="19"/>
        <end position="185"/>
    </location>
</feature>
<dbReference type="OrthoDB" id="9790710at2"/>
<dbReference type="GO" id="GO:0004373">
    <property type="term" value="F:alpha-1,4-glucan glucosyltransferase (UDP-glucose donor) activity"/>
    <property type="evidence" value="ECO:0007669"/>
    <property type="project" value="UniProtKB-EC"/>
</dbReference>
<organism evidence="2 3">
    <name type="scientific">Palleronia marisminoris</name>
    <dbReference type="NCBI Taxonomy" id="315423"/>
    <lineage>
        <taxon>Bacteria</taxon>
        <taxon>Pseudomonadati</taxon>
        <taxon>Pseudomonadota</taxon>
        <taxon>Alphaproteobacteria</taxon>
        <taxon>Rhodobacterales</taxon>
        <taxon>Roseobacteraceae</taxon>
        <taxon>Palleronia</taxon>
    </lineage>
</organism>
<dbReference type="InterPro" id="IPR050194">
    <property type="entry name" value="Glycosyltransferase_grp1"/>
</dbReference>
<dbReference type="Gene3D" id="3.40.50.2000">
    <property type="entry name" value="Glycogen Phosphorylase B"/>
    <property type="match status" value="2"/>
</dbReference>
<keyword evidence="3" id="KW-1185">Reference proteome</keyword>
<dbReference type="EC" id="2.4.1.11" evidence="2"/>
<keyword evidence="2" id="KW-0808">Transferase</keyword>
<dbReference type="PANTHER" id="PTHR45947:SF3">
    <property type="entry name" value="SULFOQUINOVOSYL TRANSFERASE SQD2"/>
    <property type="match status" value="1"/>
</dbReference>
<dbReference type="AlphaFoldDB" id="A0A1Y5RLY0"/>
<dbReference type="Proteomes" id="UP000193870">
    <property type="component" value="Unassembled WGS sequence"/>
</dbReference>
<accession>A0A1Y5RLY0</accession>
<dbReference type="InterPro" id="IPR028098">
    <property type="entry name" value="Glyco_trans_4-like_N"/>
</dbReference>
<dbReference type="CDD" id="cd03801">
    <property type="entry name" value="GT4_PimA-like"/>
    <property type="match status" value="1"/>
</dbReference>
<dbReference type="SUPFAM" id="SSF53756">
    <property type="entry name" value="UDP-Glycosyltransferase/glycogen phosphorylase"/>
    <property type="match status" value="1"/>
</dbReference>